<feature type="domain" description="DUF6378" evidence="1">
    <location>
        <begin position="8"/>
        <end position="87"/>
    </location>
</feature>
<reference evidence="2 3" key="1">
    <citation type="submission" date="2017-04" db="EMBL/GenBank/DDBJ databases">
        <title>The new phylogeny of genus Mycobacterium.</title>
        <authorList>
            <person name="Tortoli E."/>
            <person name="Trovato A."/>
            <person name="Cirillo D.M."/>
        </authorList>
    </citation>
    <scope>NUCLEOTIDE SEQUENCE [LARGE SCALE GENOMIC DNA]</scope>
    <source>
        <strain evidence="2 3">KCTC 19819</strain>
    </source>
</reference>
<evidence type="ECO:0000313" key="2">
    <source>
        <dbReference type="EMBL" id="OSC32859.1"/>
    </source>
</evidence>
<dbReference type="Proteomes" id="UP000193577">
    <property type="component" value="Unassembled WGS sequence"/>
</dbReference>
<dbReference type="InterPro" id="IPR045958">
    <property type="entry name" value="DUF6378"/>
</dbReference>
<accession>A0AA91PCY6</accession>
<evidence type="ECO:0000313" key="3">
    <source>
        <dbReference type="Proteomes" id="UP000193577"/>
    </source>
</evidence>
<organism evidence="2 3">
    <name type="scientific">Mycolicibacillus koreensis</name>
    <dbReference type="NCBI Taxonomy" id="1069220"/>
    <lineage>
        <taxon>Bacteria</taxon>
        <taxon>Bacillati</taxon>
        <taxon>Actinomycetota</taxon>
        <taxon>Actinomycetes</taxon>
        <taxon>Mycobacteriales</taxon>
        <taxon>Mycobacteriaceae</taxon>
        <taxon>Mycolicibacillus</taxon>
    </lineage>
</organism>
<keyword evidence="3" id="KW-1185">Reference proteome</keyword>
<proteinExistence type="predicted"/>
<gene>
    <name evidence="2" type="ORF">B8W67_14020</name>
</gene>
<protein>
    <recommendedName>
        <fullName evidence="1">DUF6378 domain-containing protein</fullName>
    </recommendedName>
</protein>
<dbReference type="EMBL" id="NCXO01000032">
    <property type="protein sequence ID" value="OSC32859.1"/>
    <property type="molecule type" value="Genomic_DNA"/>
</dbReference>
<name>A0AA91PCY6_9MYCO</name>
<sequence>MPQREAADILDTAKKLITRDRNEDYGEAIDDFTRTAKMWEQILGIEISAEQFAQCMIVVKLSRLAHTPNHDDSWVDIAGYAALGGSIAAVPGRHG</sequence>
<dbReference type="AlphaFoldDB" id="A0AA91PCY6"/>
<comment type="caution">
    <text evidence="2">The sequence shown here is derived from an EMBL/GenBank/DDBJ whole genome shotgun (WGS) entry which is preliminary data.</text>
</comment>
<dbReference type="Pfam" id="PF19905">
    <property type="entry name" value="DUF6378"/>
    <property type="match status" value="1"/>
</dbReference>
<evidence type="ECO:0000259" key="1">
    <source>
        <dbReference type="Pfam" id="PF19905"/>
    </source>
</evidence>